<keyword evidence="2 4" id="KW-0472">Membrane</keyword>
<sequence length="246" mass="25609">MPFKPQIAVIAGALVTAALAFIGNASMADEMAADLLAKAEAAAAENGAPQIRSRFILSNGWPTRHPELSGGEGLDESKRAEVALAIANIPGVGGIRWADGTAKAESGMMPLTPLHCQEDVEALLRARTIRFEESSSSMDAASRELLDEVEAALRPCLGNIIAITGHTDNSGPEPGNLALSRDRANAVRNALIRRGIPRDGLRASGVGSSKPVEGLDPADPANRRIEFSVIATAPLAPTPVDTPGAR</sequence>
<keyword evidence="3" id="KW-0998">Cell outer membrane</keyword>
<dbReference type="EMBL" id="WTYP01000001">
    <property type="protein sequence ID" value="MXP46053.1"/>
    <property type="molecule type" value="Genomic_DNA"/>
</dbReference>
<feature type="domain" description="OmpA-like" evidence="6">
    <location>
        <begin position="118"/>
        <end position="233"/>
    </location>
</feature>
<dbReference type="PROSITE" id="PS51123">
    <property type="entry name" value="OMPA_2"/>
    <property type="match status" value="1"/>
</dbReference>
<dbReference type="InterPro" id="IPR036737">
    <property type="entry name" value="OmpA-like_sf"/>
</dbReference>
<proteinExistence type="predicted"/>
<dbReference type="RefSeq" id="WP_160729331.1">
    <property type="nucleotide sequence ID" value="NZ_WTYP01000001.1"/>
</dbReference>
<feature type="chain" id="PRO_5026158389" evidence="5">
    <location>
        <begin position="29"/>
        <end position="246"/>
    </location>
</feature>
<dbReference type="PANTHER" id="PTHR30329:SF21">
    <property type="entry name" value="LIPOPROTEIN YIAD-RELATED"/>
    <property type="match status" value="1"/>
</dbReference>
<dbReference type="GO" id="GO:0009279">
    <property type="term" value="C:cell outer membrane"/>
    <property type="evidence" value="ECO:0007669"/>
    <property type="project" value="UniProtKB-SubCell"/>
</dbReference>
<evidence type="ECO:0000313" key="8">
    <source>
        <dbReference type="Proteomes" id="UP000471435"/>
    </source>
</evidence>
<evidence type="ECO:0000256" key="3">
    <source>
        <dbReference type="ARBA" id="ARBA00023237"/>
    </source>
</evidence>
<dbReference type="InterPro" id="IPR006664">
    <property type="entry name" value="OMP_bac"/>
</dbReference>
<dbReference type="InterPro" id="IPR050330">
    <property type="entry name" value="Bact_OuterMem_StrucFunc"/>
</dbReference>
<evidence type="ECO:0000313" key="7">
    <source>
        <dbReference type="EMBL" id="MXP46053.1"/>
    </source>
</evidence>
<name>A0A6I4UWW7_9SPHN</name>
<dbReference type="OrthoDB" id="9814546at2"/>
<evidence type="ECO:0000259" key="6">
    <source>
        <dbReference type="PROSITE" id="PS51123"/>
    </source>
</evidence>
<organism evidence="7 8">
    <name type="scientific">Pontixanthobacter luteolus</name>
    <dbReference type="NCBI Taxonomy" id="295089"/>
    <lineage>
        <taxon>Bacteria</taxon>
        <taxon>Pseudomonadati</taxon>
        <taxon>Pseudomonadota</taxon>
        <taxon>Alphaproteobacteria</taxon>
        <taxon>Sphingomonadales</taxon>
        <taxon>Erythrobacteraceae</taxon>
        <taxon>Pontixanthobacter</taxon>
    </lineage>
</organism>
<evidence type="ECO:0000256" key="2">
    <source>
        <dbReference type="ARBA" id="ARBA00023136"/>
    </source>
</evidence>
<dbReference type="Pfam" id="PF00691">
    <property type="entry name" value="OmpA"/>
    <property type="match status" value="1"/>
</dbReference>
<evidence type="ECO:0000256" key="4">
    <source>
        <dbReference type="PROSITE-ProRule" id="PRU00473"/>
    </source>
</evidence>
<protein>
    <submittedName>
        <fullName evidence="7">OmpA family protein</fullName>
    </submittedName>
</protein>
<evidence type="ECO:0000256" key="1">
    <source>
        <dbReference type="ARBA" id="ARBA00004442"/>
    </source>
</evidence>
<dbReference type="AlphaFoldDB" id="A0A6I4UWW7"/>
<reference evidence="7 8" key="1">
    <citation type="submission" date="2019-12" db="EMBL/GenBank/DDBJ databases">
        <title>Genomic-based taxomic classification of the family Erythrobacteraceae.</title>
        <authorList>
            <person name="Xu L."/>
        </authorList>
    </citation>
    <scope>NUCLEOTIDE SEQUENCE [LARGE SCALE GENOMIC DNA]</scope>
    <source>
        <strain evidence="7 8">SW-109</strain>
    </source>
</reference>
<dbReference type="SUPFAM" id="SSF103088">
    <property type="entry name" value="OmpA-like"/>
    <property type="match status" value="1"/>
</dbReference>
<evidence type="ECO:0000256" key="5">
    <source>
        <dbReference type="SAM" id="SignalP"/>
    </source>
</evidence>
<dbReference type="CDD" id="cd07185">
    <property type="entry name" value="OmpA_C-like"/>
    <property type="match status" value="1"/>
</dbReference>
<comment type="caution">
    <text evidence="7">The sequence shown here is derived from an EMBL/GenBank/DDBJ whole genome shotgun (WGS) entry which is preliminary data.</text>
</comment>
<dbReference type="PRINTS" id="PR01021">
    <property type="entry name" value="OMPADOMAIN"/>
</dbReference>
<comment type="subcellular location">
    <subcellularLocation>
        <location evidence="1">Cell outer membrane</location>
    </subcellularLocation>
</comment>
<keyword evidence="5" id="KW-0732">Signal</keyword>
<gene>
    <name evidence="7" type="ORF">GRI43_01435</name>
</gene>
<dbReference type="PANTHER" id="PTHR30329">
    <property type="entry name" value="STATOR ELEMENT OF FLAGELLAR MOTOR COMPLEX"/>
    <property type="match status" value="1"/>
</dbReference>
<feature type="signal peptide" evidence="5">
    <location>
        <begin position="1"/>
        <end position="28"/>
    </location>
</feature>
<dbReference type="InterPro" id="IPR006665">
    <property type="entry name" value="OmpA-like"/>
</dbReference>
<dbReference type="Proteomes" id="UP000471435">
    <property type="component" value="Unassembled WGS sequence"/>
</dbReference>
<dbReference type="Gene3D" id="3.30.1330.60">
    <property type="entry name" value="OmpA-like domain"/>
    <property type="match status" value="1"/>
</dbReference>
<accession>A0A6I4UWW7</accession>
<keyword evidence="8" id="KW-1185">Reference proteome</keyword>